<reference evidence="2" key="1">
    <citation type="submission" date="2021-10" db="EMBL/GenBank/DDBJ databases">
        <title>The complete genome sequence of Leeia sp. TBRC 13508.</title>
        <authorList>
            <person name="Charoenyingcharoen P."/>
            <person name="Yukphan P."/>
        </authorList>
    </citation>
    <scope>NUCLEOTIDE SEQUENCE</scope>
    <source>
        <strain evidence="2">TBRC 13508</strain>
    </source>
</reference>
<dbReference type="Proteomes" id="UP001165395">
    <property type="component" value="Unassembled WGS sequence"/>
</dbReference>
<dbReference type="RefSeq" id="WP_227177567.1">
    <property type="nucleotide sequence ID" value="NZ_JAJBZT010000001.1"/>
</dbReference>
<feature type="compositionally biased region" description="Polar residues" evidence="1">
    <location>
        <begin position="57"/>
        <end position="68"/>
    </location>
</feature>
<keyword evidence="3" id="KW-1185">Reference proteome</keyword>
<name>A0ABS8D1P1_9NEIS</name>
<comment type="caution">
    <text evidence="2">The sequence shown here is derived from an EMBL/GenBank/DDBJ whole genome shotgun (WGS) entry which is preliminary data.</text>
</comment>
<evidence type="ECO:0000313" key="3">
    <source>
        <dbReference type="Proteomes" id="UP001165395"/>
    </source>
</evidence>
<proteinExistence type="predicted"/>
<organism evidence="2 3">
    <name type="scientific">Leeia speluncae</name>
    <dbReference type="NCBI Taxonomy" id="2884804"/>
    <lineage>
        <taxon>Bacteria</taxon>
        <taxon>Pseudomonadati</taxon>
        <taxon>Pseudomonadota</taxon>
        <taxon>Betaproteobacteria</taxon>
        <taxon>Neisseriales</taxon>
        <taxon>Leeiaceae</taxon>
        <taxon>Leeia</taxon>
    </lineage>
</organism>
<evidence type="ECO:0000313" key="2">
    <source>
        <dbReference type="EMBL" id="MCB6182115.1"/>
    </source>
</evidence>
<evidence type="ECO:0000256" key="1">
    <source>
        <dbReference type="SAM" id="MobiDB-lite"/>
    </source>
</evidence>
<gene>
    <name evidence="2" type="ORF">LIN78_00910</name>
</gene>
<evidence type="ECO:0008006" key="4">
    <source>
        <dbReference type="Google" id="ProtNLM"/>
    </source>
</evidence>
<feature type="compositionally biased region" description="Low complexity" evidence="1">
    <location>
        <begin position="41"/>
        <end position="56"/>
    </location>
</feature>
<feature type="region of interest" description="Disordered" evidence="1">
    <location>
        <begin position="41"/>
        <end position="74"/>
    </location>
</feature>
<protein>
    <recommendedName>
        <fullName evidence="4">Motility protein</fullName>
    </recommendedName>
</protein>
<sequence>MSTITGSAGSVQTAAQIYAFKQAEAASANQVGTLLENLPEVSGSVSQQQAQAPSEPTSVTNNPDNLGQTIDIRV</sequence>
<dbReference type="EMBL" id="JAJBZT010000001">
    <property type="protein sequence ID" value="MCB6182115.1"/>
    <property type="molecule type" value="Genomic_DNA"/>
</dbReference>
<accession>A0ABS8D1P1</accession>